<organism evidence="3 4">
    <name type="scientific">Eshraghiella crossota DSM 2876</name>
    <dbReference type="NCBI Taxonomy" id="511680"/>
    <lineage>
        <taxon>Bacteria</taxon>
        <taxon>Bacillati</taxon>
        <taxon>Bacillota</taxon>
        <taxon>Clostridia</taxon>
        <taxon>Lachnospirales</taxon>
        <taxon>Lachnospiraceae</taxon>
        <taxon>Eshraghiella</taxon>
    </lineage>
</organism>
<gene>
    <name evidence="3" type="ORF">BUTYVIB_01675</name>
</gene>
<reference evidence="3 4" key="1">
    <citation type="submission" date="2010-02" db="EMBL/GenBank/DDBJ databases">
        <authorList>
            <person name="Weinstock G."/>
            <person name="Sodergren E."/>
            <person name="Clifton S."/>
            <person name="Fulton L."/>
            <person name="Fulton B."/>
            <person name="Courtney L."/>
            <person name="Fronick C."/>
            <person name="Harrison M."/>
            <person name="Strong C."/>
            <person name="Farmer C."/>
            <person name="Delahaunty K."/>
            <person name="Markovic C."/>
            <person name="Hall O."/>
            <person name="Minx P."/>
            <person name="Tomlinson C."/>
            <person name="Mitreva M."/>
            <person name="Nelson J."/>
            <person name="Hou S."/>
            <person name="Wollam A."/>
            <person name="Pepin K.H."/>
            <person name="Johnson M."/>
            <person name="Bhonagiri V."/>
            <person name="Zhang X."/>
            <person name="Suruliraj S."/>
            <person name="Warren W."/>
            <person name="Chinwalla A."/>
            <person name="Mardis E.R."/>
            <person name="Wilson R.K."/>
        </authorList>
    </citation>
    <scope>NUCLEOTIDE SEQUENCE [LARGE SCALE GENOMIC DNA]</scope>
    <source>
        <strain evidence="3 4">DSM 2876</strain>
    </source>
</reference>
<dbReference type="PANTHER" id="PTHR47245:SF2">
    <property type="entry name" value="PEPTIDYL-PROLYL CIS-TRANS ISOMERASE HP_0175-RELATED"/>
    <property type="match status" value="1"/>
</dbReference>
<keyword evidence="1" id="KW-0413">Isomerase</keyword>
<dbReference type="InterPro" id="IPR046357">
    <property type="entry name" value="PPIase_dom_sf"/>
</dbReference>
<keyword evidence="1" id="KW-0697">Rotamase</keyword>
<dbReference type="STRING" id="45851.BHV86_09425"/>
<dbReference type="Gene3D" id="3.10.50.40">
    <property type="match status" value="1"/>
</dbReference>
<evidence type="ECO:0000313" key="4">
    <source>
        <dbReference type="Proteomes" id="UP000006238"/>
    </source>
</evidence>
<feature type="domain" description="PpiC" evidence="2">
    <location>
        <begin position="168"/>
        <end position="261"/>
    </location>
</feature>
<comment type="caution">
    <text evidence="3">The sequence shown here is derived from an EMBL/GenBank/DDBJ whole genome shotgun (WGS) entry which is preliminary data.</text>
</comment>
<dbReference type="SUPFAM" id="SSF54534">
    <property type="entry name" value="FKBP-like"/>
    <property type="match status" value="1"/>
</dbReference>
<evidence type="ECO:0000313" key="3">
    <source>
        <dbReference type="EMBL" id="EFF68404.1"/>
    </source>
</evidence>
<name>D4S0Q6_9FIRM</name>
<proteinExistence type="predicted"/>
<accession>D4S0Q6</accession>
<dbReference type="InterPro" id="IPR000297">
    <property type="entry name" value="PPIase_PpiC"/>
</dbReference>
<evidence type="ECO:0000259" key="2">
    <source>
        <dbReference type="PROSITE" id="PS50198"/>
    </source>
</evidence>
<sequence length="327" mass="37214">MEGFYMLKHKIAGLLAVLILLISATGCTNIRFTTGTGKNRFAVCGNYSISVQAADILISERKYSYEDLFNNEIWNRSVGDMTMEEYLLSDIKTLAGNVIYLNMMAEDMQINLTGDEEERISEYAEDYAEDSGFDKADVEELLQMLLIAEKSFYAMTEDVDIEVSTDEARTISVQYMFFAVNDDVTDRMAENKASEALQKIEDGTDFLTLAEEQSDDSIHSMEFYKGIYDKDFETAAYKLETGQVSSVVETKYGYYIIKCINDNIESDTAKRKSEIVLKRREELFADKFRQLAEKKDILFNEKYLKKIDIGSIKAGSGELNKILLALK</sequence>
<evidence type="ECO:0000256" key="1">
    <source>
        <dbReference type="PROSITE-ProRule" id="PRU00278"/>
    </source>
</evidence>
<dbReference type="EMBL" id="ABWN01000030">
    <property type="protein sequence ID" value="EFF68404.1"/>
    <property type="molecule type" value="Genomic_DNA"/>
</dbReference>
<dbReference type="PROSITE" id="PS50198">
    <property type="entry name" value="PPIC_PPIASE_2"/>
    <property type="match status" value="1"/>
</dbReference>
<dbReference type="GO" id="GO:0003755">
    <property type="term" value="F:peptidyl-prolyl cis-trans isomerase activity"/>
    <property type="evidence" value="ECO:0007669"/>
    <property type="project" value="UniProtKB-KW"/>
</dbReference>
<dbReference type="PANTHER" id="PTHR47245">
    <property type="entry name" value="PEPTIDYLPROLYL ISOMERASE"/>
    <property type="match status" value="1"/>
</dbReference>
<dbReference type="InterPro" id="IPR050245">
    <property type="entry name" value="PrsA_foldase"/>
</dbReference>
<dbReference type="eggNOG" id="COG0760">
    <property type="taxonomic scope" value="Bacteria"/>
</dbReference>
<dbReference type="Proteomes" id="UP000006238">
    <property type="component" value="Unassembled WGS sequence"/>
</dbReference>
<keyword evidence="4" id="KW-1185">Reference proteome</keyword>
<protein>
    <submittedName>
        <fullName evidence="3">PPIC-type PPIASE domain protein</fullName>
    </submittedName>
</protein>
<dbReference type="AlphaFoldDB" id="D4S0Q6"/>
<dbReference type="HOGENOM" id="CLU_034646_5_2_9"/>
<dbReference type="Pfam" id="PF00639">
    <property type="entry name" value="Rotamase"/>
    <property type="match status" value="1"/>
</dbReference>